<protein>
    <submittedName>
        <fullName evidence="2">DUF1508 domain-containing protein</fullName>
    </submittedName>
</protein>
<keyword evidence="1" id="KW-1185">Reference proteome</keyword>
<dbReference type="WBParaSite" id="Hba_07367">
    <property type="protein sequence ID" value="Hba_07367"/>
    <property type="gene ID" value="Hba_07367"/>
</dbReference>
<proteinExistence type="predicted"/>
<evidence type="ECO:0000313" key="1">
    <source>
        <dbReference type="Proteomes" id="UP000095283"/>
    </source>
</evidence>
<dbReference type="Proteomes" id="UP000095283">
    <property type="component" value="Unplaced"/>
</dbReference>
<dbReference type="AlphaFoldDB" id="A0A1I7WQK0"/>
<name>A0A1I7WQK0_HETBA</name>
<sequence length="65" mass="7972">MPQYFHIYKEQSGHIQWEKKNSRQHRSGDEITTYQSRTNEEVVSDWIEKTTEQYLHICTIDYIHN</sequence>
<organism evidence="1 2">
    <name type="scientific">Heterorhabditis bacteriophora</name>
    <name type="common">Entomopathogenic nematode worm</name>
    <dbReference type="NCBI Taxonomy" id="37862"/>
    <lineage>
        <taxon>Eukaryota</taxon>
        <taxon>Metazoa</taxon>
        <taxon>Ecdysozoa</taxon>
        <taxon>Nematoda</taxon>
        <taxon>Chromadorea</taxon>
        <taxon>Rhabditida</taxon>
        <taxon>Rhabditina</taxon>
        <taxon>Rhabditomorpha</taxon>
        <taxon>Strongyloidea</taxon>
        <taxon>Heterorhabditidae</taxon>
        <taxon>Heterorhabditis</taxon>
    </lineage>
</organism>
<evidence type="ECO:0000313" key="2">
    <source>
        <dbReference type="WBParaSite" id="Hba_07367"/>
    </source>
</evidence>
<accession>A0A1I7WQK0</accession>
<reference evidence="2" key="1">
    <citation type="submission" date="2016-11" db="UniProtKB">
        <authorList>
            <consortium name="WormBaseParasite"/>
        </authorList>
    </citation>
    <scope>IDENTIFICATION</scope>
</reference>